<dbReference type="GO" id="GO:0042128">
    <property type="term" value="P:nitrate assimilation"/>
    <property type="evidence" value="ECO:0007669"/>
    <property type="project" value="UniProtKB-KW"/>
</dbReference>
<reference evidence="3 4" key="1">
    <citation type="submission" date="2012-06" db="EMBL/GenBank/DDBJ databases">
        <title>Complete sequence of chromosome of Mycobacterium chubuense NBB4.</title>
        <authorList>
            <consortium name="US DOE Joint Genome Institute"/>
            <person name="Lucas S."/>
            <person name="Han J."/>
            <person name="Lapidus A."/>
            <person name="Cheng J.-F."/>
            <person name="Goodwin L."/>
            <person name="Pitluck S."/>
            <person name="Peters L."/>
            <person name="Mikhailova N."/>
            <person name="Teshima H."/>
            <person name="Detter J.C."/>
            <person name="Han C."/>
            <person name="Tapia R."/>
            <person name="Land M."/>
            <person name="Hauser L."/>
            <person name="Kyrpides N."/>
            <person name="Ivanova N."/>
            <person name="Pagani I."/>
            <person name="Mattes T."/>
            <person name="Holmes A."/>
            <person name="Rutledge P."/>
            <person name="Paulsen I."/>
            <person name="Coleman N."/>
            <person name="Woyke T."/>
        </authorList>
    </citation>
    <scope>NUCLEOTIDE SEQUENCE [LARGE SCALE GENOMIC DNA]</scope>
    <source>
        <strain evidence="3 4">NBB4</strain>
    </source>
</reference>
<feature type="region of interest" description="Disordered" evidence="2">
    <location>
        <begin position="203"/>
        <end position="224"/>
    </location>
</feature>
<dbReference type="GO" id="GO:0051131">
    <property type="term" value="P:chaperone-mediated protein complex assembly"/>
    <property type="evidence" value="ECO:0007669"/>
    <property type="project" value="InterPro"/>
</dbReference>
<dbReference type="RefSeq" id="WP_014817144.1">
    <property type="nucleotide sequence ID" value="NC_018027.1"/>
</dbReference>
<accession>I4BN14</accession>
<dbReference type="Gene3D" id="1.10.3480.10">
    <property type="entry name" value="TorD-like"/>
    <property type="match status" value="1"/>
</dbReference>
<evidence type="ECO:0000313" key="4">
    <source>
        <dbReference type="Proteomes" id="UP000006057"/>
    </source>
</evidence>
<dbReference type="SUPFAM" id="SSF89155">
    <property type="entry name" value="TorD-like"/>
    <property type="match status" value="1"/>
</dbReference>
<dbReference type="PANTHER" id="PTHR43680">
    <property type="entry name" value="NITRATE REDUCTASE MOLYBDENUM COFACTOR ASSEMBLY CHAPERONE"/>
    <property type="match status" value="1"/>
</dbReference>
<dbReference type="Pfam" id="PF02613">
    <property type="entry name" value="Nitrate_red_del"/>
    <property type="match status" value="1"/>
</dbReference>
<keyword evidence="4" id="KW-1185">Reference proteome</keyword>
<dbReference type="EMBL" id="CP003053">
    <property type="protein sequence ID" value="AFM18671.1"/>
    <property type="molecule type" value="Genomic_DNA"/>
</dbReference>
<dbReference type="STRING" id="710421.Mycch_3946"/>
<dbReference type="InterPro" id="IPR020945">
    <property type="entry name" value="DMSO/NO3_reduct_chaperone"/>
</dbReference>
<dbReference type="PANTHER" id="PTHR43680:SF2">
    <property type="entry name" value="NITRATE REDUCTASE MOLYBDENUM COFACTOR ASSEMBLY CHAPERONE NARJ"/>
    <property type="match status" value="1"/>
</dbReference>
<gene>
    <name evidence="3" type="ordered locus">Mycch_3946</name>
</gene>
<dbReference type="Proteomes" id="UP000006057">
    <property type="component" value="Chromosome"/>
</dbReference>
<dbReference type="GO" id="GO:0016530">
    <property type="term" value="F:metallochaperone activity"/>
    <property type="evidence" value="ECO:0007669"/>
    <property type="project" value="TreeGrafter"/>
</dbReference>
<dbReference type="AlphaFoldDB" id="I4BN14"/>
<sequence length="224" mass="24263">MKARLRSRTTLNDRLTWQCASLTLSYPDGDRLDTAAELLTHIDGPAARHLAGTLDAVRALSPREAAEAYVATFDMRRRCTLYLTFWTAGDTRNRGQAMLEFARTYREAGVSPPDREAPDYLPVALEFAANVDWDAGRRVLGAHRVAVDVLHRALCEAGSPYAMTVAAVLSTLPRGSESDELSAQRLVAHGPPAEAVGLQPFTLTVPPRGRAGRTDAVAGRPGGR</sequence>
<dbReference type="eggNOG" id="COG2180">
    <property type="taxonomic scope" value="Bacteria"/>
</dbReference>
<organism evidence="3 4">
    <name type="scientific">Mycolicibacterium chubuense (strain NBB4)</name>
    <name type="common">Mycobacterium chubuense</name>
    <dbReference type="NCBI Taxonomy" id="710421"/>
    <lineage>
        <taxon>Bacteria</taxon>
        <taxon>Bacillati</taxon>
        <taxon>Actinomycetota</taxon>
        <taxon>Actinomycetes</taxon>
        <taxon>Mycobacteriales</taxon>
        <taxon>Mycobacteriaceae</taxon>
        <taxon>Mycolicibacterium</taxon>
    </lineage>
</organism>
<dbReference type="NCBIfam" id="TIGR00684">
    <property type="entry name" value="narJ"/>
    <property type="match status" value="1"/>
</dbReference>
<dbReference type="InterPro" id="IPR036411">
    <property type="entry name" value="TorD-like_sf"/>
</dbReference>
<dbReference type="InterPro" id="IPR003765">
    <property type="entry name" value="NO3_reductase_chaperone_NarJ"/>
</dbReference>
<dbReference type="GO" id="GO:0051082">
    <property type="term" value="F:unfolded protein binding"/>
    <property type="evidence" value="ECO:0007669"/>
    <property type="project" value="InterPro"/>
</dbReference>
<evidence type="ECO:0000256" key="2">
    <source>
        <dbReference type="SAM" id="MobiDB-lite"/>
    </source>
</evidence>
<proteinExistence type="predicted"/>
<keyword evidence="1" id="KW-0534">Nitrate assimilation</keyword>
<protein>
    <submittedName>
        <fullName evidence="3">Respiratory nitrate reductase chaperone NarJ</fullName>
    </submittedName>
</protein>
<evidence type="ECO:0000313" key="3">
    <source>
        <dbReference type="EMBL" id="AFM18671.1"/>
    </source>
</evidence>
<evidence type="ECO:0000256" key="1">
    <source>
        <dbReference type="ARBA" id="ARBA00023063"/>
    </source>
</evidence>
<dbReference type="PATRIC" id="fig|710421.3.peg.3942"/>
<name>I4BN14_MYCCN</name>
<dbReference type="HOGENOM" id="CLU_084469_1_0_11"/>
<dbReference type="OrthoDB" id="4307003at2"/>
<dbReference type="KEGG" id="mcb:Mycch_3946"/>